<proteinExistence type="predicted"/>
<organism evidence="3 4">
    <name type="scientific">Qipengyuania marisflavi</name>
    <dbReference type="NCBI Taxonomy" id="2486356"/>
    <lineage>
        <taxon>Bacteria</taxon>
        <taxon>Pseudomonadati</taxon>
        <taxon>Pseudomonadota</taxon>
        <taxon>Alphaproteobacteria</taxon>
        <taxon>Sphingomonadales</taxon>
        <taxon>Erythrobacteraceae</taxon>
        <taxon>Qipengyuania</taxon>
    </lineage>
</organism>
<evidence type="ECO:0000313" key="4">
    <source>
        <dbReference type="Proteomes" id="UP000309668"/>
    </source>
</evidence>
<accession>A0A5S3P5D6</accession>
<keyword evidence="4" id="KW-1185">Reference proteome</keyword>
<evidence type="ECO:0008006" key="5">
    <source>
        <dbReference type="Google" id="ProtNLM"/>
    </source>
</evidence>
<protein>
    <recommendedName>
        <fullName evidence="5">DUF3035 domain-containing protein</fullName>
    </recommendedName>
</protein>
<dbReference type="Proteomes" id="UP000309668">
    <property type="component" value="Unassembled WGS sequence"/>
</dbReference>
<feature type="chain" id="PRO_5024299756" description="DUF3035 domain-containing protein" evidence="2">
    <location>
        <begin position="25"/>
        <end position="140"/>
    </location>
</feature>
<sequence length="140" mass="14781">MRKLALALVPLLAACAATPQPRTAAPPPARTTAAPPPQTSPVRPAVTTGFRAPRVMRIAGLEDVIGKNGTAIANMFGTPRLEVKEGDARKLQFAGNSCVLDVYLYPLTQGAEPSATYVDARRASDGLDVDRAACVKSLRR</sequence>
<comment type="caution">
    <text evidence="3">The sequence shown here is derived from an EMBL/GenBank/DDBJ whole genome shotgun (WGS) entry which is preliminary data.</text>
</comment>
<dbReference type="OrthoDB" id="8482143at2"/>
<dbReference type="RefSeq" id="WP_138617746.1">
    <property type="nucleotide sequence ID" value="NZ_VCAO01000003.1"/>
</dbReference>
<evidence type="ECO:0000256" key="1">
    <source>
        <dbReference type="SAM" id="MobiDB-lite"/>
    </source>
</evidence>
<feature type="region of interest" description="Disordered" evidence="1">
    <location>
        <begin position="19"/>
        <end position="47"/>
    </location>
</feature>
<evidence type="ECO:0000256" key="2">
    <source>
        <dbReference type="SAM" id="SignalP"/>
    </source>
</evidence>
<reference evidence="3 4" key="1">
    <citation type="submission" date="2019-05" db="EMBL/GenBank/DDBJ databases">
        <title>Erythrobacter marisflavi sp. nov., isolated from isolated from water of an estuary environment.</title>
        <authorList>
            <person name="Yoon J.-H."/>
        </authorList>
    </citation>
    <scope>NUCLEOTIDE SEQUENCE [LARGE SCALE GENOMIC DNA]</scope>
    <source>
        <strain evidence="3 4">KEM-5</strain>
    </source>
</reference>
<dbReference type="AlphaFoldDB" id="A0A5S3P5D6"/>
<name>A0A5S3P5D6_9SPHN</name>
<dbReference type="PROSITE" id="PS51257">
    <property type="entry name" value="PROKAR_LIPOPROTEIN"/>
    <property type="match status" value="1"/>
</dbReference>
<feature type="compositionally biased region" description="Pro residues" evidence="1">
    <location>
        <begin position="24"/>
        <end position="39"/>
    </location>
</feature>
<dbReference type="EMBL" id="VCAO01000003">
    <property type="protein sequence ID" value="TMM48250.1"/>
    <property type="molecule type" value="Genomic_DNA"/>
</dbReference>
<keyword evidence="2" id="KW-0732">Signal</keyword>
<gene>
    <name evidence="3" type="ORF">FEV51_08150</name>
</gene>
<feature type="signal peptide" evidence="2">
    <location>
        <begin position="1"/>
        <end position="24"/>
    </location>
</feature>
<evidence type="ECO:0000313" key="3">
    <source>
        <dbReference type="EMBL" id="TMM48250.1"/>
    </source>
</evidence>